<accession>A0A8J8SUZ8</accession>
<reference evidence="1" key="1">
    <citation type="submission" date="2019-06" db="EMBL/GenBank/DDBJ databases">
        <authorList>
            <person name="Zheng W."/>
        </authorList>
    </citation>
    <scope>NUCLEOTIDE SEQUENCE</scope>
    <source>
        <strain evidence="1">QDHG01</strain>
    </source>
</reference>
<dbReference type="Proteomes" id="UP000785679">
    <property type="component" value="Unassembled WGS sequence"/>
</dbReference>
<organism evidence="1 2">
    <name type="scientific">Halteria grandinella</name>
    <dbReference type="NCBI Taxonomy" id="5974"/>
    <lineage>
        <taxon>Eukaryota</taxon>
        <taxon>Sar</taxon>
        <taxon>Alveolata</taxon>
        <taxon>Ciliophora</taxon>
        <taxon>Intramacronucleata</taxon>
        <taxon>Spirotrichea</taxon>
        <taxon>Stichotrichia</taxon>
        <taxon>Sporadotrichida</taxon>
        <taxon>Halteriidae</taxon>
        <taxon>Halteria</taxon>
    </lineage>
</organism>
<protein>
    <submittedName>
        <fullName evidence="1">Uncharacterized protein</fullName>
    </submittedName>
</protein>
<sequence length="97" mass="11628">MFIGQCPIIDQLFSRKLDAQWTRQLFFERLVYVLIHYQFYSILSIRLSHQIENININLFNEVSTPMSFKSNKQPQISTIRHFSSPKRLVFLIFFNIA</sequence>
<evidence type="ECO:0000313" key="1">
    <source>
        <dbReference type="EMBL" id="TNV71373.1"/>
    </source>
</evidence>
<dbReference type="AlphaFoldDB" id="A0A8J8SUZ8"/>
<proteinExistence type="predicted"/>
<evidence type="ECO:0000313" key="2">
    <source>
        <dbReference type="Proteomes" id="UP000785679"/>
    </source>
</evidence>
<keyword evidence="2" id="KW-1185">Reference proteome</keyword>
<gene>
    <name evidence="1" type="ORF">FGO68_gene13323</name>
</gene>
<dbReference type="EMBL" id="RRYP01029888">
    <property type="protein sequence ID" value="TNV71373.1"/>
    <property type="molecule type" value="Genomic_DNA"/>
</dbReference>
<name>A0A8J8SUZ8_HALGN</name>
<comment type="caution">
    <text evidence="1">The sequence shown here is derived from an EMBL/GenBank/DDBJ whole genome shotgun (WGS) entry which is preliminary data.</text>
</comment>